<dbReference type="GO" id="GO:0004445">
    <property type="term" value="F:inositol-polyphosphate 5-phosphatase activity"/>
    <property type="evidence" value="ECO:0007669"/>
    <property type="project" value="InterPro"/>
</dbReference>
<accession>A0A1D6Q720</accession>
<reference evidence="4" key="1">
    <citation type="submission" date="2015-12" db="EMBL/GenBank/DDBJ databases">
        <title>Update maize B73 reference genome by single molecule sequencing technologies.</title>
        <authorList>
            <consortium name="Maize Genome Sequencing Project"/>
            <person name="Ware D."/>
        </authorList>
    </citation>
    <scope>NUCLEOTIDE SEQUENCE</scope>
    <source>
        <tissue evidence="4">Seedling</tissue>
    </source>
</reference>
<proteinExistence type="inferred from homology"/>
<dbReference type="PaxDb" id="4577-GRMZM2G134072_P01"/>
<dbReference type="EMBL" id="CM000780">
    <property type="protein sequence ID" value="AQK54289.1"/>
    <property type="molecule type" value="Genomic_DNA"/>
</dbReference>
<evidence type="ECO:0000313" key="4">
    <source>
        <dbReference type="EMBL" id="AQK54289.1"/>
    </source>
</evidence>
<keyword evidence="2" id="KW-0378">Hydrolase</keyword>
<dbReference type="Pfam" id="PF22669">
    <property type="entry name" value="Exo_endo_phos2"/>
    <property type="match status" value="1"/>
</dbReference>
<dbReference type="InterPro" id="IPR045849">
    <property type="entry name" value="IP5P_plant"/>
</dbReference>
<dbReference type="InParanoid" id="A0A1D6Q720"/>
<dbReference type="eggNOG" id="KOG0565">
    <property type="taxonomic scope" value="Eukaryota"/>
</dbReference>
<feature type="domain" description="Inositol polyphosphate-related phosphatase" evidence="3">
    <location>
        <begin position="140"/>
        <end position="179"/>
    </location>
</feature>
<dbReference type="InterPro" id="IPR000300">
    <property type="entry name" value="IPPc"/>
</dbReference>
<dbReference type="SUPFAM" id="SSF56219">
    <property type="entry name" value="DNase I-like"/>
    <property type="match status" value="1"/>
</dbReference>
<dbReference type="GO" id="GO:0046856">
    <property type="term" value="P:phosphatidylinositol dephosphorylation"/>
    <property type="evidence" value="ECO:0007669"/>
    <property type="project" value="InterPro"/>
</dbReference>
<comment type="similarity">
    <text evidence="1">Belongs to the inositol polyphosphate 5-phosphatase family.</text>
</comment>
<dbReference type="PANTHER" id="PTHR45666:SF14">
    <property type="entry name" value="INOSITOL POLYPHOSPHATE 5-PHOSPHATASE"/>
    <property type="match status" value="1"/>
</dbReference>
<name>A0A1D6Q720_MAIZE</name>
<organism evidence="4">
    <name type="scientific">Zea mays</name>
    <name type="common">Maize</name>
    <dbReference type="NCBI Taxonomy" id="4577"/>
    <lineage>
        <taxon>Eukaryota</taxon>
        <taxon>Viridiplantae</taxon>
        <taxon>Streptophyta</taxon>
        <taxon>Embryophyta</taxon>
        <taxon>Tracheophyta</taxon>
        <taxon>Spermatophyta</taxon>
        <taxon>Magnoliopsida</taxon>
        <taxon>Liliopsida</taxon>
        <taxon>Poales</taxon>
        <taxon>Poaceae</taxon>
        <taxon>PACMAD clade</taxon>
        <taxon>Panicoideae</taxon>
        <taxon>Andropogonodae</taxon>
        <taxon>Andropogoneae</taxon>
        <taxon>Tripsacinae</taxon>
        <taxon>Zea</taxon>
    </lineage>
</organism>
<dbReference type="Gene3D" id="3.60.10.10">
    <property type="entry name" value="Endonuclease/exonuclease/phosphatase"/>
    <property type="match status" value="1"/>
</dbReference>
<dbReference type="InterPro" id="IPR036691">
    <property type="entry name" value="Endo/exonu/phosph_ase_sf"/>
</dbReference>
<dbReference type="eggNOG" id="KOG1294">
    <property type="taxonomic scope" value="Eukaryota"/>
</dbReference>
<gene>
    <name evidence="4" type="ORF">ZEAMMB73_Zm00001d051466</name>
</gene>
<evidence type="ECO:0000256" key="2">
    <source>
        <dbReference type="ARBA" id="ARBA00022801"/>
    </source>
</evidence>
<evidence type="ECO:0000256" key="1">
    <source>
        <dbReference type="ARBA" id="ARBA00010768"/>
    </source>
</evidence>
<dbReference type="AlphaFoldDB" id="A0A1D6Q720"/>
<dbReference type="PANTHER" id="PTHR45666">
    <property type="entry name" value="TYPE IV INOSITOL POLYPHOSPHATE 5-PHOSPHATASE 9"/>
    <property type="match status" value="1"/>
</dbReference>
<evidence type="ECO:0000259" key="3">
    <source>
        <dbReference type="Pfam" id="PF22669"/>
    </source>
</evidence>
<sequence length="256" mass="28423">MSMSLRPQSVRHHQMDAGAMPSPDGRHFGMPLARSVILAPSSSPLVWPLDRRLHPQDPPPHALRRPGRPAANQKHPWHRIISIHPSVQEPDDDLFLQPDLLAGRSELPVGRVVRVSARADLGGTRRYVGVGDHQGQSQRGDGRRTPAWCDRVLSYDKGLELLGYRRSELALSDHRPVTATYATKVEVFSSRKLQRALTLTDAEVEGGQVCSPFYRSQSALHFIAHGILDHIMVENASVKVALNRITRCFCHGGDSL</sequence>
<protein>
    <recommendedName>
        <fullName evidence="3">Inositol polyphosphate-related phosphatase domain-containing protein</fullName>
    </recommendedName>
</protein>